<feature type="compositionally biased region" description="Polar residues" evidence="4">
    <location>
        <begin position="250"/>
        <end position="263"/>
    </location>
</feature>
<reference evidence="6" key="1">
    <citation type="submission" date="2025-08" db="UniProtKB">
        <authorList>
            <consortium name="Ensembl"/>
        </authorList>
    </citation>
    <scope>IDENTIFICATION</scope>
</reference>
<dbReference type="SMART" id="SM00248">
    <property type="entry name" value="ANK"/>
    <property type="match status" value="2"/>
</dbReference>
<organism evidence="6 7">
    <name type="scientific">Paramormyrops kingsleyae</name>
    <dbReference type="NCBI Taxonomy" id="1676925"/>
    <lineage>
        <taxon>Eukaryota</taxon>
        <taxon>Metazoa</taxon>
        <taxon>Chordata</taxon>
        <taxon>Craniata</taxon>
        <taxon>Vertebrata</taxon>
        <taxon>Euteleostomi</taxon>
        <taxon>Actinopterygii</taxon>
        <taxon>Neopterygii</taxon>
        <taxon>Teleostei</taxon>
        <taxon>Osteoglossocephala</taxon>
        <taxon>Osteoglossomorpha</taxon>
        <taxon>Osteoglossiformes</taxon>
        <taxon>Mormyridae</taxon>
        <taxon>Paramormyrops</taxon>
    </lineage>
</organism>
<dbReference type="InterPro" id="IPR028320">
    <property type="entry name" value="iASPP"/>
</dbReference>
<dbReference type="GO" id="GO:0006357">
    <property type="term" value="P:regulation of transcription by RNA polymerase II"/>
    <property type="evidence" value="ECO:0007669"/>
    <property type="project" value="TreeGrafter"/>
</dbReference>
<dbReference type="AlphaFoldDB" id="A0A3B3SRE9"/>
<dbReference type="GeneTree" id="ENSGT00940000160551"/>
<evidence type="ECO:0000256" key="1">
    <source>
        <dbReference type="ARBA" id="ARBA00022443"/>
    </source>
</evidence>
<dbReference type="PROSITE" id="PS50297">
    <property type="entry name" value="ANK_REP_REGION"/>
    <property type="match status" value="2"/>
</dbReference>
<feature type="compositionally biased region" description="Polar residues" evidence="4">
    <location>
        <begin position="345"/>
        <end position="358"/>
    </location>
</feature>
<keyword evidence="1 3" id="KW-0728">SH3 domain</keyword>
<dbReference type="InterPro" id="IPR002110">
    <property type="entry name" value="Ankyrin_rpt"/>
</dbReference>
<feature type="region of interest" description="Disordered" evidence="4">
    <location>
        <begin position="250"/>
        <end position="362"/>
    </location>
</feature>
<sequence>MFCIRMKWSLTPRSHRTESEAMQSQVGFTSMMFQSINEDLNASLATADELSREFNSLLQECSPTVDRSQEKSLFPEEIPQKASETSCSVTSSSKSQYTTSSQYTPGSQSQYTTSSQYTPDSQSQYTTSSQYTPGSQSQYTTSSQYTPDSQSQYTPSSPSQYTTSSQYSSSSQSQYETSSQYSPSPQSQYTTSSHYMPSSQYTPGSQSQYTTRSQYTPSFSSRSMDLGTSSPYVPPSPSFPSRFFPSQGGFTSLNRPLTDSSFSGDHLSLPTHSPKSQRRVPPTHIPTYSSGQIQAPRGPPGYVDEIPPLRPHVPAYEQAPRITVQPPPGAGPPFEGSLRRDRSPSPRQFNPSASSTLPRNFMSPRLEDDIIPRQKNPAQWNETDLDVSYERKPHQTYDKADWLRPLVPNNSWRETNLDAAPPSKKLPSTYTSLPRGVSLSGTPDRPSPLLASRSSSTYNPQPIISRISIPPALSKPRRSRPIPLSIIMRLQNPNYPMSYSSYPHGKEGQYQPPLPLPQDYLPLPAPPEQRQPEIYGEVLNPDDVDAELERLEPTNTQMSQNGTASETGGEKAGETEAETVPRPLSPTRLQPVVAPETVEMSEIFRILSEVPRALRRRGSDQVAPVEKPPTQPTSQYKQMIKRFLRRKGDQKMQLKGELESDSNSSSEDEDQSMTPLAPVSPPRDLAGQKGLNSILRQRNRERKTPGRRARLSPLVLLLDGALVGELETVQKALQEMTDPSQPNDEGITALHNAICGGHNPIVDLLVRNGANVSAPDSHGWTPLHCAASCNDLHLCEYLVRNGAAVMAVTESDGATASQKCDPFAVDFEECEGFLRGVEDAMGVDNSGVLYALWSYPAQNPDELSFREGDMVTILQKPEQGDWWWASLCGREGFVPNNYFGVSGAASVKMSTPITMQKSRSGISAQAFCRRLC</sequence>
<evidence type="ECO:0000313" key="7">
    <source>
        <dbReference type="Proteomes" id="UP000261540"/>
    </source>
</evidence>
<dbReference type="STRING" id="1676925.ENSPKIP00000033272"/>
<feature type="compositionally biased region" description="Basic and acidic residues" evidence="4">
    <location>
        <begin position="646"/>
        <end position="658"/>
    </location>
</feature>
<feature type="domain" description="SH3" evidence="5">
    <location>
        <begin position="844"/>
        <end position="904"/>
    </location>
</feature>
<dbReference type="InterPro" id="IPR036770">
    <property type="entry name" value="Ankyrin_rpt-contain_sf"/>
</dbReference>
<dbReference type="SMART" id="SM00326">
    <property type="entry name" value="SH3"/>
    <property type="match status" value="1"/>
</dbReference>
<feature type="region of interest" description="Disordered" evidence="4">
    <location>
        <begin position="63"/>
        <end position="233"/>
    </location>
</feature>
<feature type="compositionally biased region" description="Low complexity" evidence="4">
    <location>
        <begin position="447"/>
        <end position="463"/>
    </location>
</feature>
<dbReference type="GO" id="GO:0045597">
    <property type="term" value="P:positive regulation of cell differentiation"/>
    <property type="evidence" value="ECO:0007669"/>
    <property type="project" value="TreeGrafter"/>
</dbReference>
<feature type="repeat" description="ANK" evidence="2">
    <location>
        <begin position="745"/>
        <end position="777"/>
    </location>
</feature>
<name>A0A3B3SRE9_9TELE</name>
<evidence type="ECO:0000256" key="4">
    <source>
        <dbReference type="SAM" id="MobiDB-lite"/>
    </source>
</evidence>
<feature type="region of interest" description="Disordered" evidence="4">
    <location>
        <begin position="413"/>
        <end position="463"/>
    </location>
</feature>
<evidence type="ECO:0000256" key="2">
    <source>
        <dbReference type="PROSITE-ProRule" id="PRU00023"/>
    </source>
</evidence>
<dbReference type="Proteomes" id="UP000261540">
    <property type="component" value="Unplaced"/>
</dbReference>
<dbReference type="PANTHER" id="PTHR24164">
    <property type="entry name" value="RELA-ASSOCIATED INHIBITOR"/>
    <property type="match status" value="1"/>
</dbReference>
<feature type="region of interest" description="Disordered" evidence="4">
    <location>
        <begin position="552"/>
        <end position="587"/>
    </location>
</feature>
<dbReference type="Pfam" id="PF12796">
    <property type="entry name" value="Ank_2"/>
    <property type="match status" value="1"/>
</dbReference>
<dbReference type="InterPro" id="IPR001452">
    <property type="entry name" value="SH3_domain"/>
</dbReference>
<dbReference type="PANTHER" id="PTHR24164:SF4">
    <property type="entry name" value="RELA-ASSOCIATED INHIBITOR"/>
    <property type="match status" value="1"/>
</dbReference>
<dbReference type="Pfam" id="PF14604">
    <property type="entry name" value="SH3_9"/>
    <property type="match status" value="1"/>
</dbReference>
<accession>A0A3B3SRE9</accession>
<feature type="compositionally biased region" description="Low complexity" evidence="4">
    <location>
        <begin position="90"/>
        <end position="193"/>
    </location>
</feature>
<dbReference type="PRINTS" id="PR00452">
    <property type="entry name" value="SH3DOMAIN"/>
</dbReference>
<dbReference type="SUPFAM" id="SSF50044">
    <property type="entry name" value="SH3-domain"/>
    <property type="match status" value="1"/>
</dbReference>
<protein>
    <submittedName>
        <fullName evidence="6">Protein phosphatase 1, regulatory subunit 13 like</fullName>
    </submittedName>
</protein>
<dbReference type="PROSITE" id="PS50088">
    <property type="entry name" value="ANK_REPEAT"/>
    <property type="match status" value="2"/>
</dbReference>
<evidence type="ECO:0000256" key="3">
    <source>
        <dbReference type="PROSITE-ProRule" id="PRU00192"/>
    </source>
</evidence>
<evidence type="ECO:0000313" key="6">
    <source>
        <dbReference type="Ensembl" id="ENSPKIP00000033272.1"/>
    </source>
</evidence>
<dbReference type="InterPro" id="IPR036028">
    <property type="entry name" value="SH3-like_dom_sf"/>
</dbReference>
<evidence type="ECO:0000259" key="5">
    <source>
        <dbReference type="PROSITE" id="PS50002"/>
    </source>
</evidence>
<feature type="repeat" description="ANK" evidence="2">
    <location>
        <begin position="778"/>
        <end position="810"/>
    </location>
</feature>
<dbReference type="Gene3D" id="1.25.40.20">
    <property type="entry name" value="Ankyrin repeat-containing domain"/>
    <property type="match status" value="1"/>
</dbReference>
<feature type="compositionally biased region" description="Basic residues" evidence="4">
    <location>
        <begin position="697"/>
        <end position="707"/>
    </location>
</feature>
<feature type="compositionally biased region" description="Polar residues" evidence="4">
    <location>
        <begin position="194"/>
        <end position="228"/>
    </location>
</feature>
<reference evidence="6" key="2">
    <citation type="submission" date="2025-09" db="UniProtKB">
        <authorList>
            <consortium name="Ensembl"/>
        </authorList>
    </citation>
    <scope>IDENTIFICATION</scope>
</reference>
<dbReference type="PROSITE" id="PS50002">
    <property type="entry name" value="SH3"/>
    <property type="match status" value="1"/>
</dbReference>
<dbReference type="Ensembl" id="ENSPKIT00000014160.1">
    <property type="protein sequence ID" value="ENSPKIP00000033272.1"/>
    <property type="gene ID" value="ENSPKIG00000013033.1"/>
</dbReference>
<feature type="region of interest" description="Disordered" evidence="4">
    <location>
        <begin position="615"/>
        <end position="707"/>
    </location>
</feature>
<keyword evidence="2" id="KW-0040">ANK repeat</keyword>
<dbReference type="SUPFAM" id="SSF48403">
    <property type="entry name" value="Ankyrin repeat"/>
    <property type="match status" value="1"/>
</dbReference>
<proteinExistence type="predicted"/>
<keyword evidence="7" id="KW-1185">Reference proteome</keyword>